<keyword evidence="2" id="KW-1185">Reference proteome</keyword>
<dbReference type="Proteomes" id="UP001596138">
    <property type="component" value="Unassembled WGS sequence"/>
</dbReference>
<protein>
    <submittedName>
        <fullName evidence="1">Uncharacterized protein</fullName>
    </submittedName>
</protein>
<proteinExistence type="predicted"/>
<sequence>MYALPTNPGPWYRYAVPARVMAHAPRNRVLVLFPDGVPASPLRAELPRAALVWLDGDALICTWEEWPELAAETRADLTALVSSAVAAIGGHDAPSISAPRAMVQETRWWSRPIGLLLRPPALPPPTHVHASDR</sequence>
<evidence type="ECO:0000313" key="1">
    <source>
        <dbReference type="EMBL" id="MFC6239547.1"/>
    </source>
</evidence>
<evidence type="ECO:0000313" key="2">
    <source>
        <dbReference type="Proteomes" id="UP001596138"/>
    </source>
</evidence>
<accession>A0ABW1T5E5</accession>
<gene>
    <name evidence="1" type="ORF">ACFQGU_16870</name>
</gene>
<comment type="caution">
    <text evidence="1">The sequence shown here is derived from an EMBL/GenBank/DDBJ whole genome shotgun (WGS) entry which is preliminary data.</text>
</comment>
<name>A0ABW1T5E5_9ACTN</name>
<dbReference type="RefSeq" id="WP_386768865.1">
    <property type="nucleotide sequence ID" value="NZ_JBHSTI010000043.1"/>
</dbReference>
<reference evidence="2" key="1">
    <citation type="journal article" date="2019" name="Int. J. Syst. Evol. Microbiol.">
        <title>The Global Catalogue of Microorganisms (GCM) 10K type strain sequencing project: providing services to taxonomists for standard genome sequencing and annotation.</title>
        <authorList>
            <consortium name="The Broad Institute Genomics Platform"/>
            <consortium name="The Broad Institute Genome Sequencing Center for Infectious Disease"/>
            <person name="Wu L."/>
            <person name="Ma J."/>
        </authorList>
    </citation>
    <scope>NUCLEOTIDE SEQUENCE [LARGE SCALE GENOMIC DNA]</scope>
    <source>
        <strain evidence="2">CGMCC 4.7317</strain>
    </source>
</reference>
<dbReference type="EMBL" id="JBHSTI010000043">
    <property type="protein sequence ID" value="MFC6239547.1"/>
    <property type="molecule type" value="Genomic_DNA"/>
</dbReference>
<organism evidence="1 2">
    <name type="scientific">Longivirga aurantiaca</name>
    <dbReference type="NCBI Taxonomy" id="1837743"/>
    <lineage>
        <taxon>Bacteria</taxon>
        <taxon>Bacillati</taxon>
        <taxon>Actinomycetota</taxon>
        <taxon>Actinomycetes</taxon>
        <taxon>Sporichthyales</taxon>
        <taxon>Sporichthyaceae</taxon>
        <taxon>Longivirga</taxon>
    </lineage>
</organism>